<dbReference type="EMBL" id="MBFR01000257">
    <property type="protein sequence ID" value="PVU90456.1"/>
    <property type="molecule type" value="Genomic_DNA"/>
</dbReference>
<feature type="signal peptide" evidence="1">
    <location>
        <begin position="1"/>
        <end position="23"/>
    </location>
</feature>
<evidence type="ECO:0000256" key="1">
    <source>
        <dbReference type="SAM" id="SignalP"/>
    </source>
</evidence>
<dbReference type="PANTHER" id="PTHR36854">
    <property type="entry name" value="CHROMOSOME 9, WHOLE GENOME SHOTGUN SEQUENCE"/>
    <property type="match status" value="1"/>
</dbReference>
<gene>
    <name evidence="2" type="ORF">BB561_004880</name>
</gene>
<dbReference type="AlphaFoldDB" id="A0A2T9YDP6"/>
<feature type="chain" id="PRO_5015674876" evidence="1">
    <location>
        <begin position="24"/>
        <end position="104"/>
    </location>
</feature>
<reference evidence="2 3" key="1">
    <citation type="journal article" date="2018" name="MBio">
        <title>Comparative Genomics Reveals the Core Gene Toolbox for the Fungus-Insect Symbiosis.</title>
        <authorList>
            <person name="Wang Y."/>
            <person name="Stata M."/>
            <person name="Wang W."/>
            <person name="Stajich J.E."/>
            <person name="White M.M."/>
            <person name="Moncalvo J.M."/>
        </authorList>
    </citation>
    <scope>NUCLEOTIDE SEQUENCE [LARGE SCALE GENOMIC DNA]</scope>
    <source>
        <strain evidence="2 3">SWE-8-4</strain>
    </source>
</reference>
<sequence length="104" mass="11467">MHFKFTWSLFFIVALSGLQLILASSPTSFCKCSCDKNSTIIELTPFALGHLKNTLEPIDPLSLAKKPCLNCTRIFCKNALPGLCTGAAIDDEIVPLCFRKLNFV</sequence>
<accession>A0A2T9YDP6</accession>
<keyword evidence="1" id="KW-0732">Signal</keyword>
<comment type="caution">
    <text evidence="2">The sequence shown here is derived from an EMBL/GenBank/DDBJ whole genome shotgun (WGS) entry which is preliminary data.</text>
</comment>
<dbReference type="OrthoDB" id="2142503at2759"/>
<dbReference type="PANTHER" id="PTHR36854:SF1">
    <property type="entry name" value="TRANSMEMBRANE PROTEIN"/>
    <property type="match status" value="1"/>
</dbReference>
<name>A0A2T9YDP6_9FUNG</name>
<protein>
    <submittedName>
        <fullName evidence="2">Uncharacterized protein</fullName>
    </submittedName>
</protein>
<organism evidence="2 3">
    <name type="scientific">Smittium simulii</name>
    <dbReference type="NCBI Taxonomy" id="133385"/>
    <lineage>
        <taxon>Eukaryota</taxon>
        <taxon>Fungi</taxon>
        <taxon>Fungi incertae sedis</taxon>
        <taxon>Zoopagomycota</taxon>
        <taxon>Kickxellomycotina</taxon>
        <taxon>Harpellomycetes</taxon>
        <taxon>Harpellales</taxon>
        <taxon>Legeriomycetaceae</taxon>
        <taxon>Smittium</taxon>
    </lineage>
</organism>
<keyword evidence="3" id="KW-1185">Reference proteome</keyword>
<dbReference type="Proteomes" id="UP000245383">
    <property type="component" value="Unassembled WGS sequence"/>
</dbReference>
<evidence type="ECO:0000313" key="2">
    <source>
        <dbReference type="EMBL" id="PVU90456.1"/>
    </source>
</evidence>
<evidence type="ECO:0000313" key="3">
    <source>
        <dbReference type="Proteomes" id="UP000245383"/>
    </source>
</evidence>
<proteinExistence type="predicted"/>